<dbReference type="EMBL" id="CAJVPY010025926">
    <property type="protein sequence ID" value="CAG8788973.1"/>
    <property type="molecule type" value="Genomic_DNA"/>
</dbReference>
<protein>
    <submittedName>
        <fullName evidence="1">13420_t:CDS:1</fullName>
    </submittedName>
</protein>
<proteinExistence type="predicted"/>
<dbReference type="OrthoDB" id="2356953at2759"/>
<evidence type="ECO:0000313" key="2">
    <source>
        <dbReference type="Proteomes" id="UP000789405"/>
    </source>
</evidence>
<evidence type="ECO:0000313" key="1">
    <source>
        <dbReference type="EMBL" id="CAG8788973.1"/>
    </source>
</evidence>
<feature type="non-terminal residue" evidence="1">
    <location>
        <position position="190"/>
    </location>
</feature>
<dbReference type="SUPFAM" id="SSF53098">
    <property type="entry name" value="Ribonuclease H-like"/>
    <property type="match status" value="1"/>
</dbReference>
<sequence>MIKRACILYEFLEMLLVKHPNLKIFMPNNEDWKIYEDLIQLLEQFNDATIELSSQTYPTIAHAQIILLALRNDLELDKGENYQLQNVVDAMIYKYIEYFNLITESLHIFAFLDPRYKKYCFPNMSIEEILTPIRKKINLQSTLLPPPKKASSFYQKLLHSSQQVQTIDDEVQKYWSNTEANESIKLLDWW</sequence>
<dbReference type="Proteomes" id="UP000789405">
    <property type="component" value="Unassembled WGS sequence"/>
</dbReference>
<name>A0A9N9JQ89_9GLOM</name>
<accession>A0A9N9JQ89</accession>
<comment type="caution">
    <text evidence="1">The sequence shown here is derived from an EMBL/GenBank/DDBJ whole genome shotgun (WGS) entry which is preliminary data.</text>
</comment>
<gene>
    <name evidence="1" type="ORF">DERYTH_LOCUS21014</name>
</gene>
<reference evidence="1" key="1">
    <citation type="submission" date="2021-06" db="EMBL/GenBank/DDBJ databases">
        <authorList>
            <person name="Kallberg Y."/>
            <person name="Tangrot J."/>
            <person name="Rosling A."/>
        </authorList>
    </citation>
    <scope>NUCLEOTIDE SEQUENCE</scope>
    <source>
        <strain evidence="1">MA453B</strain>
    </source>
</reference>
<organism evidence="1 2">
    <name type="scientific">Dentiscutata erythropus</name>
    <dbReference type="NCBI Taxonomy" id="1348616"/>
    <lineage>
        <taxon>Eukaryota</taxon>
        <taxon>Fungi</taxon>
        <taxon>Fungi incertae sedis</taxon>
        <taxon>Mucoromycota</taxon>
        <taxon>Glomeromycotina</taxon>
        <taxon>Glomeromycetes</taxon>
        <taxon>Diversisporales</taxon>
        <taxon>Gigasporaceae</taxon>
        <taxon>Dentiscutata</taxon>
    </lineage>
</organism>
<dbReference type="InterPro" id="IPR012337">
    <property type="entry name" value="RNaseH-like_sf"/>
</dbReference>
<keyword evidence="2" id="KW-1185">Reference proteome</keyword>
<dbReference type="AlphaFoldDB" id="A0A9N9JQ89"/>